<dbReference type="PANTHER" id="PTHR11814">
    <property type="entry name" value="SULFATE TRANSPORTER"/>
    <property type="match status" value="1"/>
</dbReference>
<protein>
    <submittedName>
        <fullName evidence="7">Sulfate permease, SulP family</fullName>
    </submittedName>
</protein>
<feature type="transmembrane region" description="Helical" evidence="5">
    <location>
        <begin position="306"/>
        <end position="329"/>
    </location>
</feature>
<sequence length="580" mass="60508">MAFLSGQRASREDQRPKATFAELFTPKLVTVLREGYGLPQLRADAIAGLTVAIVALPLSMAIAIASGVNPAQGLFTAIVGGFLISAFGGSRFQIGGPAGAFIVLVAATVHEHGVDGLLLATFMAGIMLVVIGYLRIGAYIKYIPYPVTVGFTAGIAVIIFASQLRDMFGISLPGGEPGEIIPKVTALWGARVSVTPAAIGVALLTVIVILGLKRVRPSWPGMLIAIAAASAVTAFFALPVETIATRYGGIPRTLPFPQLPVFSTDLALAVLPDAVSFALLGAIESLLSAVVADGMTGRRHRSNCELVAQGFANIGSAIFGGMTATGTIARTATNVRAGAHGPVSGMLHALFLLLFMLVAAPLAGYIPLAALAGLLAVVAWNMVEKDAFRALLRSSGGDALVLLVTFALVVFRDLTEGIVVGFLLGSVLFIDRMAKAVAIEAQVPAVVEDVADSTDRALYQPSEAADPDVVIYRISGAFFFGAASTVGAVLDRIADQRKAFILDCSAVPFIDSTAANALEMAAAKSARAGVRFVIAGASPQVRRMLYAHHVRPPQVRFRSSVEKAVEQVHREVAARKAEAA</sequence>
<reference evidence="7 8" key="1">
    <citation type="submission" date="2017-04" db="EMBL/GenBank/DDBJ databases">
        <authorList>
            <person name="Afonso C.L."/>
            <person name="Miller P.J."/>
            <person name="Scott M.A."/>
            <person name="Spackman E."/>
            <person name="Goraichik I."/>
            <person name="Dimitrov K.M."/>
            <person name="Suarez D.L."/>
            <person name="Swayne D.E."/>
        </authorList>
    </citation>
    <scope>NUCLEOTIDE SEQUENCE [LARGE SCALE GENOMIC DNA]</scope>
    <source>
        <strain evidence="7 8">B5P</strain>
    </source>
</reference>
<dbReference type="CDD" id="cd07042">
    <property type="entry name" value="STAS_SulP_like_sulfate_transporter"/>
    <property type="match status" value="1"/>
</dbReference>
<evidence type="ECO:0000256" key="1">
    <source>
        <dbReference type="ARBA" id="ARBA00004141"/>
    </source>
</evidence>
<feature type="transmembrane region" description="Helical" evidence="5">
    <location>
        <begin position="116"/>
        <end position="136"/>
    </location>
</feature>
<dbReference type="InterPro" id="IPR036513">
    <property type="entry name" value="STAS_dom_sf"/>
</dbReference>
<accession>A0A1X7MY47</accession>
<keyword evidence="3 5" id="KW-1133">Transmembrane helix</keyword>
<dbReference type="OrthoDB" id="9769739at2"/>
<feature type="transmembrane region" description="Helical" evidence="5">
    <location>
        <begin position="399"/>
        <end position="424"/>
    </location>
</feature>
<evidence type="ECO:0000313" key="8">
    <source>
        <dbReference type="Proteomes" id="UP000193083"/>
    </source>
</evidence>
<dbReference type="PROSITE" id="PS50801">
    <property type="entry name" value="STAS"/>
    <property type="match status" value="1"/>
</dbReference>
<evidence type="ECO:0000256" key="5">
    <source>
        <dbReference type="SAM" id="Phobius"/>
    </source>
</evidence>
<keyword evidence="8" id="KW-1185">Reference proteome</keyword>
<gene>
    <name evidence="7" type="ORF">SAMN02982922_0880</name>
</gene>
<evidence type="ECO:0000256" key="4">
    <source>
        <dbReference type="ARBA" id="ARBA00023136"/>
    </source>
</evidence>
<name>A0A1X7MY47_9HYPH</name>
<feature type="transmembrane region" description="Helical" evidence="5">
    <location>
        <begin position="274"/>
        <end position="294"/>
    </location>
</feature>
<feature type="transmembrane region" description="Helical" evidence="5">
    <location>
        <begin position="71"/>
        <end position="87"/>
    </location>
</feature>
<feature type="transmembrane region" description="Helical" evidence="5">
    <location>
        <begin position="219"/>
        <end position="238"/>
    </location>
</feature>
<dbReference type="InterPro" id="IPR001902">
    <property type="entry name" value="SLC26A/SulP_fam"/>
</dbReference>
<feature type="transmembrane region" description="Helical" evidence="5">
    <location>
        <begin position="143"/>
        <end position="164"/>
    </location>
</feature>
<organism evidence="7 8">
    <name type="scientific">Mesorhizobium australicum</name>
    <dbReference type="NCBI Taxonomy" id="536018"/>
    <lineage>
        <taxon>Bacteria</taxon>
        <taxon>Pseudomonadati</taxon>
        <taxon>Pseudomonadota</taxon>
        <taxon>Alphaproteobacteria</taxon>
        <taxon>Hyphomicrobiales</taxon>
        <taxon>Phyllobacteriaceae</taxon>
        <taxon>Mesorhizobium</taxon>
    </lineage>
</organism>
<dbReference type="GO" id="GO:0055085">
    <property type="term" value="P:transmembrane transport"/>
    <property type="evidence" value="ECO:0007669"/>
    <property type="project" value="InterPro"/>
</dbReference>
<feature type="transmembrane region" description="Helical" evidence="5">
    <location>
        <begin position="45"/>
        <end position="65"/>
    </location>
</feature>
<feature type="transmembrane region" description="Helical" evidence="5">
    <location>
        <begin position="192"/>
        <end position="212"/>
    </location>
</feature>
<dbReference type="EMBL" id="FXBL01000004">
    <property type="protein sequence ID" value="SMH29351.1"/>
    <property type="molecule type" value="Genomic_DNA"/>
</dbReference>
<dbReference type="Pfam" id="PF00916">
    <property type="entry name" value="Sulfate_transp"/>
    <property type="match status" value="1"/>
</dbReference>
<comment type="subcellular location">
    <subcellularLocation>
        <location evidence="1">Membrane</location>
        <topology evidence="1">Multi-pass membrane protein</topology>
    </subcellularLocation>
</comment>
<proteinExistence type="predicted"/>
<dbReference type="InterPro" id="IPR002645">
    <property type="entry name" value="STAS_dom"/>
</dbReference>
<evidence type="ECO:0000313" key="7">
    <source>
        <dbReference type="EMBL" id="SMH29351.1"/>
    </source>
</evidence>
<dbReference type="Gene3D" id="3.30.750.24">
    <property type="entry name" value="STAS domain"/>
    <property type="match status" value="1"/>
</dbReference>
<feature type="transmembrane region" description="Helical" evidence="5">
    <location>
        <begin position="349"/>
        <end position="378"/>
    </location>
</feature>
<feature type="domain" description="STAS" evidence="6">
    <location>
        <begin position="459"/>
        <end position="568"/>
    </location>
</feature>
<evidence type="ECO:0000259" key="6">
    <source>
        <dbReference type="PROSITE" id="PS50801"/>
    </source>
</evidence>
<dbReference type="RefSeq" id="WP_085463035.1">
    <property type="nucleotide sequence ID" value="NZ_FXBL01000004.1"/>
</dbReference>
<dbReference type="Pfam" id="PF01740">
    <property type="entry name" value="STAS"/>
    <property type="match status" value="1"/>
</dbReference>
<dbReference type="GO" id="GO:0016020">
    <property type="term" value="C:membrane"/>
    <property type="evidence" value="ECO:0007669"/>
    <property type="project" value="UniProtKB-SubCell"/>
</dbReference>
<evidence type="ECO:0000256" key="2">
    <source>
        <dbReference type="ARBA" id="ARBA00022692"/>
    </source>
</evidence>
<feature type="transmembrane region" description="Helical" evidence="5">
    <location>
        <begin position="470"/>
        <end position="490"/>
    </location>
</feature>
<dbReference type="InterPro" id="IPR011547">
    <property type="entry name" value="SLC26A/SulP_dom"/>
</dbReference>
<dbReference type="AlphaFoldDB" id="A0A1X7MY47"/>
<evidence type="ECO:0000256" key="3">
    <source>
        <dbReference type="ARBA" id="ARBA00022989"/>
    </source>
</evidence>
<keyword evidence="2 5" id="KW-0812">Transmembrane</keyword>
<dbReference type="SUPFAM" id="SSF52091">
    <property type="entry name" value="SpoIIaa-like"/>
    <property type="match status" value="1"/>
</dbReference>
<keyword evidence="4 5" id="KW-0472">Membrane</keyword>
<dbReference type="Proteomes" id="UP000193083">
    <property type="component" value="Unassembled WGS sequence"/>
</dbReference>